<organism evidence="6 7">
    <name type="scientific">Enhydrobacter aerosaccus</name>
    <dbReference type="NCBI Taxonomy" id="225324"/>
    <lineage>
        <taxon>Bacteria</taxon>
        <taxon>Pseudomonadati</taxon>
        <taxon>Pseudomonadota</taxon>
        <taxon>Alphaproteobacteria</taxon>
        <taxon>Hyphomicrobiales</taxon>
        <taxon>Enhydrobacter</taxon>
    </lineage>
</organism>
<name>A0A1T4KFC2_9HYPH</name>
<dbReference type="InterPro" id="IPR002328">
    <property type="entry name" value="ADH_Zn_CS"/>
</dbReference>
<evidence type="ECO:0000256" key="2">
    <source>
        <dbReference type="ARBA" id="ARBA00022833"/>
    </source>
</evidence>
<evidence type="ECO:0000256" key="4">
    <source>
        <dbReference type="RuleBase" id="RU361277"/>
    </source>
</evidence>
<proteinExistence type="inferred from homology"/>
<dbReference type="PANTHER" id="PTHR43401">
    <property type="entry name" value="L-THREONINE 3-DEHYDROGENASE"/>
    <property type="match status" value="1"/>
</dbReference>
<accession>A0A1T4KFC2</accession>
<dbReference type="SMART" id="SM00829">
    <property type="entry name" value="PKS_ER"/>
    <property type="match status" value="1"/>
</dbReference>
<dbReference type="Gene3D" id="3.90.180.10">
    <property type="entry name" value="Medium-chain alcohol dehydrogenases, catalytic domain"/>
    <property type="match status" value="1"/>
</dbReference>
<dbReference type="CDD" id="cd08240">
    <property type="entry name" value="6_hydroxyhexanoate_dh_like"/>
    <property type="match status" value="1"/>
</dbReference>
<dbReference type="SUPFAM" id="SSF50129">
    <property type="entry name" value="GroES-like"/>
    <property type="match status" value="1"/>
</dbReference>
<dbReference type="Pfam" id="PF00107">
    <property type="entry name" value="ADH_zinc_N"/>
    <property type="match status" value="1"/>
</dbReference>
<dbReference type="InterPro" id="IPR036291">
    <property type="entry name" value="NAD(P)-bd_dom_sf"/>
</dbReference>
<dbReference type="Proteomes" id="UP000190092">
    <property type="component" value="Unassembled WGS sequence"/>
</dbReference>
<protein>
    <submittedName>
        <fullName evidence="6">Alcohol dehydrogenase</fullName>
    </submittedName>
</protein>
<dbReference type="Pfam" id="PF08240">
    <property type="entry name" value="ADH_N"/>
    <property type="match status" value="1"/>
</dbReference>
<evidence type="ECO:0000313" key="6">
    <source>
        <dbReference type="EMBL" id="SJZ41057.1"/>
    </source>
</evidence>
<dbReference type="InterPro" id="IPR020843">
    <property type="entry name" value="ER"/>
</dbReference>
<dbReference type="SUPFAM" id="SSF51735">
    <property type="entry name" value="NAD(P)-binding Rossmann-fold domains"/>
    <property type="match status" value="1"/>
</dbReference>
<dbReference type="STRING" id="225324.SAMN02745126_00932"/>
<evidence type="ECO:0000259" key="5">
    <source>
        <dbReference type="SMART" id="SM00829"/>
    </source>
</evidence>
<dbReference type="GO" id="GO:0008270">
    <property type="term" value="F:zinc ion binding"/>
    <property type="evidence" value="ECO:0007669"/>
    <property type="project" value="InterPro"/>
</dbReference>
<dbReference type="RefSeq" id="WP_085932612.1">
    <property type="nucleotide sequence ID" value="NZ_FUWJ01000001.1"/>
</dbReference>
<dbReference type="InterPro" id="IPR011032">
    <property type="entry name" value="GroES-like_sf"/>
</dbReference>
<reference evidence="7" key="1">
    <citation type="submission" date="2017-02" db="EMBL/GenBank/DDBJ databases">
        <authorList>
            <person name="Varghese N."/>
            <person name="Submissions S."/>
        </authorList>
    </citation>
    <scope>NUCLEOTIDE SEQUENCE [LARGE SCALE GENOMIC DNA]</scope>
    <source>
        <strain evidence="7">ATCC 27094</strain>
    </source>
</reference>
<keyword evidence="3" id="KW-0560">Oxidoreductase</keyword>
<comment type="cofactor">
    <cofactor evidence="4">
        <name>Zn(2+)</name>
        <dbReference type="ChEBI" id="CHEBI:29105"/>
    </cofactor>
</comment>
<dbReference type="OrthoDB" id="5295340at2"/>
<dbReference type="AlphaFoldDB" id="A0A1T4KFC2"/>
<feature type="domain" description="Enoyl reductase (ER)" evidence="5">
    <location>
        <begin position="10"/>
        <end position="348"/>
    </location>
</feature>
<sequence length="350" mass="36863">MKSYKVVEFGQPLQRVEEPTPAPKGSEVLVRITAAGVCHSDVHLWEGFFDMGGGNKVSTQKTMNPPRTMGHEIVGEVVALGPDAKGAKVGDKAVVYPWIGCGTCWYCSNGREHLCPTPRALGVNNDGGYADHVLVPHAKYLYPYGNIPTELACLYACSGITAFSAVKKAQGEDAGKPILVIGAGGVGLMGVRFAKSVLGREPIVADIDPNKRKLALENGAVAAIDPREKDARKQVMELTGGTGVGAAIDFVGGESTSQFGLRALGRGGRLIIVGLFGGTFSIPLPMFAFTGCQIVGSVTGSPAEMKEMMDLVTAGKVTPVPIIKRTLDEADTTLQELRKGLIMGRAVLVP</sequence>
<dbReference type="InterPro" id="IPR050129">
    <property type="entry name" value="Zn_alcohol_dh"/>
</dbReference>
<dbReference type="PANTHER" id="PTHR43401:SF4">
    <property type="entry name" value="D-ARABINOSE 1-DEHYDROGENASE (NADP(+))"/>
    <property type="match status" value="1"/>
</dbReference>
<comment type="similarity">
    <text evidence="4">Belongs to the zinc-containing alcohol dehydrogenase family.</text>
</comment>
<dbReference type="InterPro" id="IPR013154">
    <property type="entry name" value="ADH-like_N"/>
</dbReference>
<gene>
    <name evidence="6" type="ORF">SAMN02745126_00932</name>
</gene>
<evidence type="ECO:0000256" key="1">
    <source>
        <dbReference type="ARBA" id="ARBA00022723"/>
    </source>
</evidence>
<dbReference type="EMBL" id="FUWJ01000001">
    <property type="protein sequence ID" value="SJZ41057.1"/>
    <property type="molecule type" value="Genomic_DNA"/>
</dbReference>
<keyword evidence="1 4" id="KW-0479">Metal-binding</keyword>
<evidence type="ECO:0000313" key="7">
    <source>
        <dbReference type="Proteomes" id="UP000190092"/>
    </source>
</evidence>
<keyword evidence="7" id="KW-1185">Reference proteome</keyword>
<dbReference type="PROSITE" id="PS00059">
    <property type="entry name" value="ADH_ZINC"/>
    <property type="match status" value="1"/>
</dbReference>
<dbReference type="GO" id="GO:0016616">
    <property type="term" value="F:oxidoreductase activity, acting on the CH-OH group of donors, NAD or NADP as acceptor"/>
    <property type="evidence" value="ECO:0007669"/>
    <property type="project" value="UniProtKB-ARBA"/>
</dbReference>
<evidence type="ECO:0000256" key="3">
    <source>
        <dbReference type="ARBA" id="ARBA00023002"/>
    </source>
</evidence>
<dbReference type="InterPro" id="IPR013149">
    <property type="entry name" value="ADH-like_C"/>
</dbReference>
<keyword evidence="2 4" id="KW-0862">Zinc</keyword>
<dbReference type="Gene3D" id="3.40.50.720">
    <property type="entry name" value="NAD(P)-binding Rossmann-like Domain"/>
    <property type="match status" value="1"/>
</dbReference>